<gene>
    <name evidence="1" type="ORF">KP79_PYT03434</name>
</gene>
<evidence type="ECO:0000313" key="2">
    <source>
        <dbReference type="Proteomes" id="UP000242188"/>
    </source>
</evidence>
<evidence type="ECO:0000313" key="1">
    <source>
        <dbReference type="EMBL" id="OWF34499.1"/>
    </source>
</evidence>
<proteinExistence type="predicted"/>
<sequence length="341" mass="37829">MAETHTNPVYCADSKSQPSCGNIADVISAAEQGKNVRLAYDFGGSSIFLTSISRLEVDHGSCGVVGQTPWKIGRLASTGKYSSPYYWFITLFDSMSTRVVTRWYVGKHSPKSGSSQSPHTYWNVESCWDLVFMHSANGEHLIGSKKTLIELILQGRRVRLVFGPYSMEADNVVIDDDNVTAQLLSQIDTPTARTFTTGDAVWKWVRLSSDGTYAVDLYDIGSSRITSTIQAACVVESRVWRMVLSTDSIGDEIIGTKLDLKQAVSAGSRLRCVVLLQLTSTVVVTADNIQINVNGTSNFIPFWRILIITTNGEMKETRWTVGEHVHRGDVVSRVRIKWFVD</sequence>
<organism evidence="1 2">
    <name type="scientific">Mizuhopecten yessoensis</name>
    <name type="common">Japanese scallop</name>
    <name type="synonym">Patinopecten yessoensis</name>
    <dbReference type="NCBI Taxonomy" id="6573"/>
    <lineage>
        <taxon>Eukaryota</taxon>
        <taxon>Metazoa</taxon>
        <taxon>Spiralia</taxon>
        <taxon>Lophotrochozoa</taxon>
        <taxon>Mollusca</taxon>
        <taxon>Bivalvia</taxon>
        <taxon>Autobranchia</taxon>
        <taxon>Pteriomorphia</taxon>
        <taxon>Pectinida</taxon>
        <taxon>Pectinoidea</taxon>
        <taxon>Pectinidae</taxon>
        <taxon>Mizuhopecten</taxon>
    </lineage>
</organism>
<protein>
    <submittedName>
        <fullName evidence="1">Uncharacterized protein</fullName>
    </submittedName>
</protein>
<dbReference type="AlphaFoldDB" id="A0A210PDD3"/>
<keyword evidence="2" id="KW-1185">Reference proteome</keyword>
<accession>A0A210PDD3</accession>
<comment type="caution">
    <text evidence="1">The sequence shown here is derived from an EMBL/GenBank/DDBJ whole genome shotgun (WGS) entry which is preliminary data.</text>
</comment>
<name>A0A210PDD3_MIZYE</name>
<dbReference type="EMBL" id="NEDP02082578">
    <property type="protein sequence ID" value="OWF34499.1"/>
    <property type="molecule type" value="Genomic_DNA"/>
</dbReference>
<reference evidence="1 2" key="1">
    <citation type="journal article" date="2017" name="Nat. Ecol. Evol.">
        <title>Scallop genome provides insights into evolution of bilaterian karyotype and development.</title>
        <authorList>
            <person name="Wang S."/>
            <person name="Zhang J."/>
            <person name="Jiao W."/>
            <person name="Li J."/>
            <person name="Xun X."/>
            <person name="Sun Y."/>
            <person name="Guo X."/>
            <person name="Huan P."/>
            <person name="Dong B."/>
            <person name="Zhang L."/>
            <person name="Hu X."/>
            <person name="Sun X."/>
            <person name="Wang J."/>
            <person name="Zhao C."/>
            <person name="Wang Y."/>
            <person name="Wang D."/>
            <person name="Huang X."/>
            <person name="Wang R."/>
            <person name="Lv J."/>
            <person name="Li Y."/>
            <person name="Zhang Z."/>
            <person name="Liu B."/>
            <person name="Lu W."/>
            <person name="Hui Y."/>
            <person name="Liang J."/>
            <person name="Zhou Z."/>
            <person name="Hou R."/>
            <person name="Li X."/>
            <person name="Liu Y."/>
            <person name="Li H."/>
            <person name="Ning X."/>
            <person name="Lin Y."/>
            <person name="Zhao L."/>
            <person name="Xing Q."/>
            <person name="Dou J."/>
            <person name="Li Y."/>
            <person name="Mao J."/>
            <person name="Guo H."/>
            <person name="Dou H."/>
            <person name="Li T."/>
            <person name="Mu C."/>
            <person name="Jiang W."/>
            <person name="Fu Q."/>
            <person name="Fu X."/>
            <person name="Miao Y."/>
            <person name="Liu J."/>
            <person name="Yu Q."/>
            <person name="Li R."/>
            <person name="Liao H."/>
            <person name="Li X."/>
            <person name="Kong Y."/>
            <person name="Jiang Z."/>
            <person name="Chourrout D."/>
            <person name="Li R."/>
            <person name="Bao Z."/>
        </authorList>
    </citation>
    <scope>NUCLEOTIDE SEQUENCE [LARGE SCALE GENOMIC DNA]</scope>
    <source>
        <strain evidence="1 2">PY_sf001</strain>
    </source>
</reference>
<dbReference type="Proteomes" id="UP000242188">
    <property type="component" value="Unassembled WGS sequence"/>
</dbReference>